<dbReference type="RefSeq" id="WP_057816763.1">
    <property type="nucleotide sequence ID" value="NZ_CAXRJZ010000004.1"/>
</dbReference>
<evidence type="ECO:0000313" key="5">
    <source>
        <dbReference type="Proteomes" id="UP000051401"/>
    </source>
</evidence>
<dbReference type="InterPro" id="IPR014729">
    <property type="entry name" value="Rossmann-like_a/b/a_fold"/>
</dbReference>
<dbReference type="OrthoDB" id="9792500at2"/>
<dbReference type="EMBL" id="CP031598">
    <property type="protein sequence ID" value="QEW27558.1"/>
    <property type="molecule type" value="Genomic_DNA"/>
</dbReference>
<dbReference type="Proteomes" id="UP000325785">
    <property type="component" value="Chromosome"/>
</dbReference>
<organism evidence="3 5">
    <name type="scientific">Roseovarius indicus</name>
    <dbReference type="NCBI Taxonomy" id="540747"/>
    <lineage>
        <taxon>Bacteria</taxon>
        <taxon>Pseudomonadati</taxon>
        <taxon>Pseudomonadota</taxon>
        <taxon>Alphaproteobacteria</taxon>
        <taxon>Rhodobacterales</taxon>
        <taxon>Roseobacteraceae</taxon>
        <taxon>Roseovarius</taxon>
    </lineage>
</organism>
<comment type="similarity">
    <text evidence="1">Belongs to the universal stress protein A family.</text>
</comment>
<dbReference type="AlphaFoldDB" id="A0A0T5P8D3"/>
<dbReference type="Proteomes" id="UP000051401">
    <property type="component" value="Unassembled WGS sequence"/>
</dbReference>
<dbReference type="PANTHER" id="PTHR46268">
    <property type="entry name" value="STRESS RESPONSE PROTEIN NHAX"/>
    <property type="match status" value="1"/>
</dbReference>
<dbReference type="PRINTS" id="PR01438">
    <property type="entry name" value="UNVRSLSTRESS"/>
</dbReference>
<evidence type="ECO:0000259" key="2">
    <source>
        <dbReference type="Pfam" id="PF00582"/>
    </source>
</evidence>
<dbReference type="KEGG" id="rid:RIdsm_03374"/>
<dbReference type="PATRIC" id="fig|540747.5.peg.5860"/>
<dbReference type="InterPro" id="IPR006016">
    <property type="entry name" value="UspA"/>
</dbReference>
<protein>
    <submittedName>
        <fullName evidence="3">Universal stress protein</fullName>
    </submittedName>
</protein>
<dbReference type="PANTHER" id="PTHR46268:SF6">
    <property type="entry name" value="UNIVERSAL STRESS PROTEIN UP12"/>
    <property type="match status" value="1"/>
</dbReference>
<feature type="domain" description="UspA" evidence="2">
    <location>
        <begin position="1"/>
        <end position="135"/>
    </location>
</feature>
<proteinExistence type="inferred from homology"/>
<accession>A0A0T5P8D3</accession>
<dbReference type="Pfam" id="PF00582">
    <property type="entry name" value="Usp"/>
    <property type="match status" value="1"/>
</dbReference>
<dbReference type="SUPFAM" id="SSF52402">
    <property type="entry name" value="Adenine nucleotide alpha hydrolases-like"/>
    <property type="match status" value="1"/>
</dbReference>
<reference evidence="3 5" key="1">
    <citation type="submission" date="2015-04" db="EMBL/GenBank/DDBJ databases">
        <title>The draft genome sequence of Roseovarius indicus B108T.</title>
        <authorList>
            <person name="Li G."/>
            <person name="Lai Q."/>
            <person name="Shao Z."/>
            <person name="Yan P."/>
        </authorList>
    </citation>
    <scope>NUCLEOTIDE SEQUENCE [LARGE SCALE GENOMIC DNA]</scope>
    <source>
        <strain evidence="3 5">B108</strain>
    </source>
</reference>
<dbReference type="EMBL" id="LAXI01000008">
    <property type="protein sequence ID" value="KRS17182.1"/>
    <property type="molecule type" value="Genomic_DNA"/>
</dbReference>
<dbReference type="InterPro" id="IPR006015">
    <property type="entry name" value="Universal_stress_UspA"/>
</dbReference>
<dbReference type="STRING" id="540747.SAMN04488031_108222"/>
<evidence type="ECO:0000313" key="4">
    <source>
        <dbReference type="EMBL" id="QEW27558.1"/>
    </source>
</evidence>
<dbReference type="Gene3D" id="3.40.50.620">
    <property type="entry name" value="HUPs"/>
    <property type="match status" value="1"/>
</dbReference>
<evidence type="ECO:0000256" key="1">
    <source>
        <dbReference type="ARBA" id="ARBA00008791"/>
    </source>
</evidence>
<evidence type="ECO:0000313" key="6">
    <source>
        <dbReference type="Proteomes" id="UP000325785"/>
    </source>
</evidence>
<reference evidence="4 6" key="2">
    <citation type="submission" date="2018-08" db="EMBL/GenBank/DDBJ databases">
        <title>Genetic Globetrotter - A new plasmid hitch-hiking vast phylogenetic and geographic distances.</title>
        <authorList>
            <person name="Vollmers J."/>
            <person name="Petersen J."/>
        </authorList>
    </citation>
    <scope>NUCLEOTIDE SEQUENCE [LARGE SCALE GENOMIC DNA]</scope>
    <source>
        <strain evidence="4 6">DSM 26383</strain>
    </source>
</reference>
<evidence type="ECO:0000313" key="3">
    <source>
        <dbReference type="EMBL" id="KRS17182.1"/>
    </source>
</evidence>
<sequence>MYKHVLVPISFEEDRDAAGAMKAAQLLAGSDGRITLLHVMEQIPTYAISYMPQEYLVESRSAIEAELADMASKIPHAQGVVIDGHAGRTITDWAAGNSVDCIVIASHRPGMSDLLLGSTAHQVVRHATCAVHVVR</sequence>
<keyword evidence="5" id="KW-1185">Reference proteome</keyword>
<dbReference type="CDD" id="cd00293">
    <property type="entry name" value="USP-like"/>
    <property type="match status" value="1"/>
</dbReference>
<gene>
    <name evidence="4" type="ORF">RIdsm_03374</name>
    <name evidence="3" type="ORF">XM52_13975</name>
</gene>
<name>A0A0T5P8D3_9RHOB</name>